<dbReference type="EMBL" id="MNZT01000118">
    <property type="protein sequence ID" value="OIP95047.1"/>
    <property type="molecule type" value="Genomic_DNA"/>
</dbReference>
<feature type="transmembrane region" description="Helical" evidence="3">
    <location>
        <begin position="24"/>
        <end position="45"/>
    </location>
</feature>
<name>A0A1J5IPD8_9BACT</name>
<dbReference type="InterPro" id="IPR011098">
    <property type="entry name" value="G5_dom"/>
</dbReference>
<protein>
    <recommendedName>
        <fullName evidence="4">G5 domain-containing protein</fullName>
    </recommendedName>
</protein>
<reference evidence="5 6" key="1">
    <citation type="journal article" date="2016" name="Environ. Microbiol.">
        <title>Genomic resolution of a cold subsurface aquifer community provides metabolic insights for novel microbes adapted to high CO concentrations.</title>
        <authorList>
            <person name="Probst A.J."/>
            <person name="Castelle C.J."/>
            <person name="Singh A."/>
            <person name="Brown C.T."/>
            <person name="Anantharaman K."/>
            <person name="Sharon I."/>
            <person name="Hug L.A."/>
            <person name="Burstein D."/>
            <person name="Emerson J.B."/>
            <person name="Thomas B.C."/>
            <person name="Banfield J.F."/>
        </authorList>
    </citation>
    <scope>NUCLEOTIDE SEQUENCE [LARGE SCALE GENOMIC DNA]</scope>
    <source>
        <strain evidence="5">CG2_30_54_11</strain>
    </source>
</reference>
<evidence type="ECO:0000259" key="4">
    <source>
        <dbReference type="PROSITE" id="PS51109"/>
    </source>
</evidence>
<comment type="caution">
    <text evidence="5">The sequence shown here is derived from an EMBL/GenBank/DDBJ whole genome shotgun (WGS) entry which is preliminary data.</text>
</comment>
<organism evidence="5 6">
    <name type="scientific">Candidatus Wirthbacteria bacterium CG2_30_54_11</name>
    <dbReference type="NCBI Taxonomy" id="1817892"/>
    <lineage>
        <taxon>Bacteria</taxon>
        <taxon>Candidatus Wirthbacteria</taxon>
    </lineage>
</organism>
<proteinExistence type="predicted"/>
<keyword evidence="3" id="KW-0472">Membrane</keyword>
<feature type="region of interest" description="Disordered" evidence="2">
    <location>
        <begin position="1"/>
        <end position="22"/>
    </location>
</feature>
<dbReference type="SMART" id="SM01208">
    <property type="entry name" value="G5"/>
    <property type="match status" value="1"/>
</dbReference>
<evidence type="ECO:0000313" key="5">
    <source>
        <dbReference type="EMBL" id="OIP95047.1"/>
    </source>
</evidence>
<keyword evidence="3" id="KW-1133">Transmembrane helix</keyword>
<evidence type="ECO:0000256" key="1">
    <source>
        <dbReference type="ARBA" id="ARBA00022729"/>
    </source>
</evidence>
<dbReference type="PROSITE" id="PS51109">
    <property type="entry name" value="G5"/>
    <property type="match status" value="1"/>
</dbReference>
<evidence type="ECO:0000313" key="6">
    <source>
        <dbReference type="Proteomes" id="UP000183245"/>
    </source>
</evidence>
<dbReference type="AlphaFoldDB" id="A0A1J5IPD8"/>
<keyword evidence="3" id="KW-0812">Transmembrane</keyword>
<dbReference type="Gene3D" id="2.20.230.10">
    <property type="entry name" value="Resuscitation-promoting factor rpfb"/>
    <property type="match status" value="1"/>
</dbReference>
<feature type="domain" description="G5" evidence="4">
    <location>
        <begin position="53"/>
        <end position="135"/>
    </location>
</feature>
<accession>A0A1J5IPD8</accession>
<gene>
    <name evidence="5" type="ORF">AUK40_06405</name>
</gene>
<dbReference type="Pfam" id="PF07501">
    <property type="entry name" value="G5"/>
    <property type="match status" value="1"/>
</dbReference>
<sequence>MDSPSTQIPVTEAPSTPPTPRNPLLLPGIITGTVVLVLLILIAALTAKKPPAGPDQTTQVEIEQISIPYEEESIDDINLFTDDQDVLSQVGINGVIEERYNVTRDRDGNVLNKELIDTRTVMEKQNRILRKGTLDRAATTETVKSLMEDYFTDLKKGDFANLYPLLRESDRVLYSEDRLKQSSDSIDFLVESYSLVRDLSYEYPLYLTSNNPSLQATQDVPLVTTNTNLQTRQGLVAVLPLRVIFNSTIGRQELAFDLRFLHEGENWKATYFGPTEIIPINKTQKRDDGGKTYGKPVSAEITLKNAIFFPNLNRIYIDYVLANTSEANYTEDRYGVQQIIVTNAQIASVTLYDDPQTAYQLGENVFFLQAYDDVYLGETATGRLLFSPVPGPEINIIYVTLQLTIGDFLVNVDFGDITLDRQNRQAQYLIDNSITDPLSLPADEGN</sequence>
<evidence type="ECO:0000256" key="3">
    <source>
        <dbReference type="SAM" id="Phobius"/>
    </source>
</evidence>
<keyword evidence="1" id="KW-0732">Signal</keyword>
<dbReference type="Proteomes" id="UP000183245">
    <property type="component" value="Unassembled WGS sequence"/>
</dbReference>
<dbReference type="STRING" id="1817892.AUK40_06405"/>
<evidence type="ECO:0000256" key="2">
    <source>
        <dbReference type="SAM" id="MobiDB-lite"/>
    </source>
</evidence>